<dbReference type="GO" id="GO:0000166">
    <property type="term" value="F:nucleotide binding"/>
    <property type="evidence" value="ECO:0007669"/>
    <property type="project" value="UniProtKB-KW"/>
</dbReference>
<evidence type="ECO:0000256" key="12">
    <source>
        <dbReference type="RuleBase" id="RU362119"/>
    </source>
</evidence>
<keyword evidence="9 12" id="KW-0547">Nucleotide-binding</keyword>
<evidence type="ECO:0000256" key="10">
    <source>
        <dbReference type="ARBA" id="ARBA00022801"/>
    </source>
</evidence>
<evidence type="ECO:0000256" key="1">
    <source>
        <dbReference type="ARBA" id="ARBA00000815"/>
    </source>
</evidence>
<dbReference type="SUPFAM" id="SSF56300">
    <property type="entry name" value="Metallo-dependent phosphatases"/>
    <property type="match status" value="1"/>
</dbReference>
<dbReference type="FunFam" id="3.90.780.10:FF:000004">
    <property type="entry name" value="UDP-sugar hydrolase, putative"/>
    <property type="match status" value="1"/>
</dbReference>
<keyword evidence="16" id="KW-1185">Reference proteome</keyword>
<dbReference type="PROSITE" id="PS00786">
    <property type="entry name" value="5_NUCLEOTIDASE_2"/>
    <property type="match status" value="1"/>
</dbReference>
<evidence type="ECO:0000256" key="2">
    <source>
        <dbReference type="ARBA" id="ARBA00004613"/>
    </source>
</evidence>
<comment type="similarity">
    <text evidence="3 12">Belongs to the 5'-nucleotidase family.</text>
</comment>
<dbReference type="GO" id="GO:0006196">
    <property type="term" value="P:AMP catabolic process"/>
    <property type="evidence" value="ECO:0007669"/>
    <property type="project" value="TreeGrafter"/>
</dbReference>
<dbReference type="PANTHER" id="PTHR11575">
    <property type="entry name" value="5'-NUCLEOTIDASE-RELATED"/>
    <property type="match status" value="1"/>
</dbReference>
<keyword evidence="7" id="KW-0479">Metal-binding</keyword>
<dbReference type="AlphaFoldDB" id="A0A5E4MA93"/>
<dbReference type="Proteomes" id="UP000325440">
    <property type="component" value="Unassembled WGS sequence"/>
</dbReference>
<feature type="domain" description="5'-Nucleotidase C-terminal" evidence="14">
    <location>
        <begin position="341"/>
        <end position="519"/>
    </location>
</feature>
<dbReference type="InterPro" id="IPR029052">
    <property type="entry name" value="Metallo-depent_PP-like"/>
</dbReference>
<dbReference type="InterPro" id="IPR006146">
    <property type="entry name" value="5'-Nucleotdase_CS"/>
</dbReference>
<evidence type="ECO:0000256" key="9">
    <source>
        <dbReference type="ARBA" id="ARBA00022741"/>
    </source>
</evidence>
<evidence type="ECO:0000256" key="3">
    <source>
        <dbReference type="ARBA" id="ARBA00006654"/>
    </source>
</evidence>
<dbReference type="Pfam" id="PF02872">
    <property type="entry name" value="5_nucleotid_C"/>
    <property type="match status" value="1"/>
</dbReference>
<dbReference type="PROSITE" id="PS00785">
    <property type="entry name" value="5_NUCLEOTIDASE_1"/>
    <property type="match status" value="1"/>
</dbReference>
<feature type="signal peptide" evidence="12">
    <location>
        <begin position="1"/>
        <end position="19"/>
    </location>
</feature>
<proteinExistence type="inferred from homology"/>
<dbReference type="Gene3D" id="3.60.21.10">
    <property type="match status" value="1"/>
</dbReference>
<keyword evidence="10 12" id="KW-0378">Hydrolase</keyword>
<feature type="domain" description="Calcineurin-like phosphoesterase" evidence="13">
    <location>
        <begin position="27"/>
        <end position="247"/>
    </location>
</feature>
<dbReference type="GO" id="GO:0005886">
    <property type="term" value="C:plasma membrane"/>
    <property type="evidence" value="ECO:0007669"/>
    <property type="project" value="TreeGrafter"/>
</dbReference>
<dbReference type="SUPFAM" id="SSF55816">
    <property type="entry name" value="5'-nucleotidase (syn. UDP-sugar hydrolase), C-terminal domain"/>
    <property type="match status" value="1"/>
</dbReference>
<dbReference type="CDD" id="cd07409">
    <property type="entry name" value="MPP_CD73_N"/>
    <property type="match status" value="1"/>
</dbReference>
<evidence type="ECO:0000256" key="5">
    <source>
        <dbReference type="ARBA" id="ARBA00022525"/>
    </source>
</evidence>
<dbReference type="GO" id="GO:0046872">
    <property type="term" value="F:metal ion binding"/>
    <property type="evidence" value="ECO:0007669"/>
    <property type="project" value="UniProtKB-KW"/>
</dbReference>
<dbReference type="GO" id="GO:0090729">
    <property type="term" value="F:toxin activity"/>
    <property type="evidence" value="ECO:0007669"/>
    <property type="project" value="UniProtKB-KW"/>
</dbReference>
<keyword evidence="6" id="KW-0800">Toxin</keyword>
<protein>
    <submittedName>
        <fullName evidence="15">Calcineurin-like phosphoesterase domain, ApaH type,Metallo-dependent phosphatase-like,5</fullName>
    </submittedName>
</protein>
<evidence type="ECO:0000256" key="11">
    <source>
        <dbReference type="ARBA" id="ARBA00023240"/>
    </source>
</evidence>
<name>A0A5E4MA93_9HEMI</name>
<sequence length="605" mass="67468">MRLIIFGLVAIAATVTVTAAPGLDLVLLHINDIHSQFEEMNENCNECLGQDAVHDKCFGGLPRVAEFVRTEKLKAAKNGVHSLFVMAGDTFQGTAYFSFFKWKPCVDFVKELKPDIMTLGNHEFDNGVSDVVSFLKELQDIPTVVSNLNMSAEPELNKLVLPSYVFMFNNTKVGVVGYLSTTCPDVAKTEEIVFFDEIESLKKETKRLRDNGVNIIIGLGHSGVDIDEIVAREVEDIDIIVSGHSHTFLYSGTPPSIEVPYGPYPLYVTNDKTKKSIPIIQAYANTKYIGKVNMRFDVNGELIDINGSPILLDRKIKQDSSMLKVLNKWKPLVNAITNITIGHTAVQLKNVCHFQECNIGNIITDSFIYDKYVIFKNVMRTKNCNKIWTDAPIALVLCGGIRMSINDVGNITLKQIMSVSPFVNKIAKVTVSGTTLLEAFERSVFFYTELNGGKHFLQVSGVKVEYDLSRNPGNRVSSLFLRCGNCAVPIFEPLVLTNNYTVLMNRFLANGGDGYTVFQNRVKEIELIDIEDYNAIMAYTKVISPITTGIEGRIVFKINNNGKSKASNIKNNSWNSRFVFIGFYTTIVLILKNDLFGLTQVLGIY</sequence>
<evidence type="ECO:0000313" key="16">
    <source>
        <dbReference type="Proteomes" id="UP000325440"/>
    </source>
</evidence>
<evidence type="ECO:0000256" key="7">
    <source>
        <dbReference type="ARBA" id="ARBA00022723"/>
    </source>
</evidence>
<evidence type="ECO:0000256" key="8">
    <source>
        <dbReference type="ARBA" id="ARBA00022729"/>
    </source>
</evidence>
<keyword evidence="4" id="KW-1201">Platelet aggregation inhibiting toxin</keyword>
<evidence type="ECO:0000313" key="15">
    <source>
        <dbReference type="EMBL" id="VVC28337.1"/>
    </source>
</evidence>
<dbReference type="PANTHER" id="PTHR11575:SF24">
    <property type="entry name" value="5'-NUCLEOTIDASE"/>
    <property type="match status" value="1"/>
</dbReference>
<dbReference type="InterPro" id="IPR008334">
    <property type="entry name" value="5'-Nucleotdase_C"/>
</dbReference>
<dbReference type="FunFam" id="3.60.21.10:FF:000020">
    <property type="entry name" value="NT5E isoform 4"/>
    <property type="match status" value="1"/>
</dbReference>
<keyword evidence="11" id="KW-1199">Hemostasis impairing toxin</keyword>
<evidence type="ECO:0000259" key="14">
    <source>
        <dbReference type="Pfam" id="PF02872"/>
    </source>
</evidence>
<comment type="subcellular location">
    <subcellularLocation>
        <location evidence="2">Secreted</location>
    </subcellularLocation>
</comment>
<gene>
    <name evidence="15" type="ORF">CINCED_3A000690</name>
</gene>
<evidence type="ECO:0000256" key="4">
    <source>
        <dbReference type="ARBA" id="ARBA00022442"/>
    </source>
</evidence>
<dbReference type="GO" id="GO:0005615">
    <property type="term" value="C:extracellular space"/>
    <property type="evidence" value="ECO:0007669"/>
    <property type="project" value="UniProtKB-ARBA"/>
</dbReference>
<organism evidence="15 16">
    <name type="scientific">Cinara cedri</name>
    <dbReference type="NCBI Taxonomy" id="506608"/>
    <lineage>
        <taxon>Eukaryota</taxon>
        <taxon>Metazoa</taxon>
        <taxon>Ecdysozoa</taxon>
        <taxon>Arthropoda</taxon>
        <taxon>Hexapoda</taxon>
        <taxon>Insecta</taxon>
        <taxon>Pterygota</taxon>
        <taxon>Neoptera</taxon>
        <taxon>Paraneoptera</taxon>
        <taxon>Hemiptera</taxon>
        <taxon>Sternorrhyncha</taxon>
        <taxon>Aphidomorpha</taxon>
        <taxon>Aphidoidea</taxon>
        <taxon>Aphididae</taxon>
        <taxon>Lachninae</taxon>
        <taxon>Cinara</taxon>
    </lineage>
</organism>
<dbReference type="EMBL" id="CABPRJ010000479">
    <property type="protein sequence ID" value="VVC28337.1"/>
    <property type="molecule type" value="Genomic_DNA"/>
</dbReference>
<keyword evidence="5" id="KW-0964">Secreted</keyword>
<dbReference type="InterPro" id="IPR004843">
    <property type="entry name" value="Calcineurin-like_PHP"/>
</dbReference>
<dbReference type="InterPro" id="IPR036907">
    <property type="entry name" value="5'-Nucleotdase_C_sf"/>
</dbReference>
<evidence type="ECO:0000256" key="6">
    <source>
        <dbReference type="ARBA" id="ARBA00022656"/>
    </source>
</evidence>
<keyword evidence="8 12" id="KW-0732">Signal</keyword>
<dbReference type="PRINTS" id="PR01607">
    <property type="entry name" value="APYRASEFAMLY"/>
</dbReference>
<reference evidence="15 16" key="1">
    <citation type="submission" date="2019-08" db="EMBL/GenBank/DDBJ databases">
        <authorList>
            <person name="Alioto T."/>
            <person name="Alioto T."/>
            <person name="Gomez Garrido J."/>
        </authorList>
    </citation>
    <scope>NUCLEOTIDE SEQUENCE [LARGE SCALE GENOMIC DNA]</scope>
</reference>
<dbReference type="OrthoDB" id="7722975at2759"/>
<accession>A0A5E4MA93</accession>
<dbReference type="Gene3D" id="3.90.780.10">
    <property type="entry name" value="5'-Nucleotidase, C-terminal domain"/>
    <property type="match status" value="1"/>
</dbReference>
<dbReference type="Pfam" id="PF00149">
    <property type="entry name" value="Metallophos"/>
    <property type="match status" value="1"/>
</dbReference>
<evidence type="ECO:0000259" key="13">
    <source>
        <dbReference type="Pfam" id="PF00149"/>
    </source>
</evidence>
<comment type="catalytic activity">
    <reaction evidence="1">
        <text>a ribonucleoside 5'-phosphate + H2O = a ribonucleoside + phosphate</text>
        <dbReference type="Rhea" id="RHEA:12484"/>
        <dbReference type="ChEBI" id="CHEBI:15377"/>
        <dbReference type="ChEBI" id="CHEBI:18254"/>
        <dbReference type="ChEBI" id="CHEBI:43474"/>
        <dbReference type="ChEBI" id="CHEBI:58043"/>
        <dbReference type="EC" id="3.1.3.5"/>
    </reaction>
</comment>
<feature type="chain" id="PRO_5023007409" evidence="12">
    <location>
        <begin position="20"/>
        <end position="605"/>
    </location>
</feature>
<dbReference type="GO" id="GO:0008253">
    <property type="term" value="F:5'-nucleotidase activity"/>
    <property type="evidence" value="ECO:0007669"/>
    <property type="project" value="UniProtKB-EC"/>
</dbReference>
<dbReference type="InterPro" id="IPR006179">
    <property type="entry name" value="5_nucleotidase/apyrase"/>
</dbReference>